<protein>
    <recommendedName>
        <fullName evidence="4">YfhO family protein</fullName>
    </recommendedName>
</protein>
<feature type="transmembrane region" description="Helical" evidence="1">
    <location>
        <begin position="350"/>
        <end position="368"/>
    </location>
</feature>
<dbReference type="Proteomes" id="UP000780875">
    <property type="component" value="Unassembled WGS sequence"/>
</dbReference>
<feature type="transmembrane region" description="Helical" evidence="1">
    <location>
        <begin position="154"/>
        <end position="179"/>
    </location>
</feature>
<comment type="caution">
    <text evidence="2">The sequence shown here is derived from an EMBL/GenBank/DDBJ whole genome shotgun (WGS) entry which is preliminary data.</text>
</comment>
<evidence type="ECO:0000313" key="2">
    <source>
        <dbReference type="EMBL" id="MBZ5736875.1"/>
    </source>
</evidence>
<feature type="transmembrane region" description="Helical" evidence="1">
    <location>
        <begin position="251"/>
        <end position="269"/>
    </location>
</feature>
<keyword evidence="3" id="KW-1185">Reference proteome</keyword>
<organism evidence="2 3">
    <name type="scientific">Nocardioides mangrovi</name>
    <dbReference type="NCBI Taxonomy" id="2874580"/>
    <lineage>
        <taxon>Bacteria</taxon>
        <taxon>Bacillati</taxon>
        <taxon>Actinomycetota</taxon>
        <taxon>Actinomycetes</taxon>
        <taxon>Propionibacteriales</taxon>
        <taxon>Nocardioidaceae</taxon>
        <taxon>Nocardioides</taxon>
    </lineage>
</organism>
<feature type="transmembrane region" description="Helical" evidence="1">
    <location>
        <begin position="321"/>
        <end position="343"/>
    </location>
</feature>
<evidence type="ECO:0000256" key="1">
    <source>
        <dbReference type="SAM" id="Phobius"/>
    </source>
</evidence>
<feature type="transmembrane region" description="Helical" evidence="1">
    <location>
        <begin position="185"/>
        <end position="207"/>
    </location>
</feature>
<sequence length="564" mass="57997">MDQVRRWAPAAWALALAVLLLGPALAPGYLLTYDMVWVPDLALRGDFLGLGTALPRAVPSDAVVAVLDQVVPGMLLQKVVLLGGLVLGGIGAARLAGPSLLARLVATSVYVWSPFVVERLWIGHWPVLLCWAVLPWVVLEGVRFRDQGRLGAALPFLLLAGSLSVNAGLMTAAAVLAVGLTRRGAARLVTAVVAANAPWLVAGLLHAGDATSSAAGSVFGLHGDGLPAPLAALTLGGIWNADVVPGSRDVIVLPLVYAVALVAAAVAGARPLWRRLGRRTTGALIALWVAGYAVALLSWAAPDALGAVAEHVPGGGVLRDGTRFLALCAPLTAALVAAGAVRLAEALAGVPLRVVAGVGAALLPLALMPDAGWGISGELRTASYPGDYAAARATLADDRPGGDLLVLPFSSYRAPAWNHGRPVLDPLPRYLQPDYVVDDRLSVDGRLLAGEDPRGPEVLAALALPDPEARAAALGRIGIGLVARETDTPQGTTGETPVAGTPVYTGDDLEVIAIDTPVRDRGVSAGWWIALALAWGSYLGVLAVGGWNVFQFGSATIHRKSGSG</sequence>
<feature type="transmembrane region" description="Helical" evidence="1">
    <location>
        <begin position="527"/>
        <end position="550"/>
    </location>
</feature>
<keyword evidence="1" id="KW-0472">Membrane</keyword>
<feature type="transmembrane region" description="Helical" evidence="1">
    <location>
        <begin position="123"/>
        <end position="142"/>
    </location>
</feature>
<reference evidence="2 3" key="1">
    <citation type="submission" date="2021-09" db="EMBL/GenBank/DDBJ databases">
        <title>Whole genome sequence of Nocardioides sp. GBK3QG-3.</title>
        <authorList>
            <person name="Tuo L."/>
        </authorList>
    </citation>
    <scope>NUCLEOTIDE SEQUENCE [LARGE SCALE GENOMIC DNA]</scope>
    <source>
        <strain evidence="2 3">GBK3QG-3</strain>
    </source>
</reference>
<name>A0ABS7U7L5_9ACTN</name>
<evidence type="ECO:0008006" key="4">
    <source>
        <dbReference type="Google" id="ProtNLM"/>
    </source>
</evidence>
<feature type="transmembrane region" description="Helical" evidence="1">
    <location>
        <begin position="281"/>
        <end position="301"/>
    </location>
</feature>
<feature type="transmembrane region" description="Helical" evidence="1">
    <location>
        <begin position="75"/>
        <end position="93"/>
    </location>
</feature>
<keyword evidence="1" id="KW-0812">Transmembrane</keyword>
<evidence type="ECO:0000313" key="3">
    <source>
        <dbReference type="Proteomes" id="UP000780875"/>
    </source>
</evidence>
<gene>
    <name evidence="2" type="ORF">K8U61_01780</name>
</gene>
<accession>A0ABS7U7L5</accession>
<dbReference type="EMBL" id="JAIQZJ010000001">
    <property type="protein sequence ID" value="MBZ5736875.1"/>
    <property type="molecule type" value="Genomic_DNA"/>
</dbReference>
<dbReference type="RefSeq" id="WP_224121245.1">
    <property type="nucleotide sequence ID" value="NZ_JAIQZJ010000001.1"/>
</dbReference>
<keyword evidence="1" id="KW-1133">Transmembrane helix</keyword>
<proteinExistence type="predicted"/>